<dbReference type="KEGG" id="scq:SCULI_v1c03330"/>
<dbReference type="HOGENOM" id="CLU_1420667_0_0_14"/>
<dbReference type="PATRIC" id="fig|1276246.3.peg.332"/>
<reference evidence="2 3" key="1">
    <citation type="journal article" date="2014" name="Genome Biol. Evol.">
        <title>Molecular evolution of the substrate utilization strategies and putative virulence factors in mosquito-associated Spiroplasma species.</title>
        <authorList>
            <person name="Chang T.H."/>
            <person name="Lo W.S."/>
            <person name="Ku C."/>
            <person name="Chen L.L."/>
            <person name="Kuo C.H."/>
        </authorList>
    </citation>
    <scope>NUCLEOTIDE SEQUENCE [LARGE SCALE GENOMIC DNA]</scope>
    <source>
        <strain evidence="2">AES-1</strain>
    </source>
</reference>
<name>W6AG36_9MOLU</name>
<gene>
    <name evidence="2" type="ORF">SCULI_v1c03330</name>
</gene>
<evidence type="ECO:0000256" key="1">
    <source>
        <dbReference type="SAM" id="SignalP"/>
    </source>
</evidence>
<organism evidence="2 3">
    <name type="scientific">Spiroplasma culicicola AES-1</name>
    <dbReference type="NCBI Taxonomy" id="1276246"/>
    <lineage>
        <taxon>Bacteria</taxon>
        <taxon>Bacillati</taxon>
        <taxon>Mycoplasmatota</taxon>
        <taxon>Mollicutes</taxon>
        <taxon>Entomoplasmatales</taxon>
        <taxon>Spiroplasmataceae</taxon>
        <taxon>Spiroplasma</taxon>
    </lineage>
</organism>
<dbReference type="AlphaFoldDB" id="W6AG36"/>
<keyword evidence="1" id="KW-0732">Signal</keyword>
<proteinExistence type="predicted"/>
<accession>W6AG36</accession>
<dbReference type="EMBL" id="CP006681">
    <property type="protein sequence ID" value="AHI52674.1"/>
    <property type="molecule type" value="Genomic_DNA"/>
</dbReference>
<dbReference type="STRING" id="1276246.SCULI_v1c03330"/>
<dbReference type="NCBIfam" id="NF045726">
    <property type="entry name" value="XXplasma_LP"/>
    <property type="match status" value="1"/>
</dbReference>
<keyword evidence="3" id="KW-1185">Reference proteome</keyword>
<feature type="signal peptide" evidence="1">
    <location>
        <begin position="1"/>
        <end position="18"/>
    </location>
</feature>
<feature type="chain" id="PRO_5004876113" description="Lipoprotein" evidence="1">
    <location>
        <begin position="19"/>
        <end position="213"/>
    </location>
</feature>
<dbReference type="RefSeq" id="WP_025362915.1">
    <property type="nucleotide sequence ID" value="NZ_CP006681.1"/>
</dbReference>
<dbReference type="NCBIfam" id="NF038029">
    <property type="entry name" value="LP_plasma"/>
    <property type="match status" value="1"/>
</dbReference>
<evidence type="ECO:0000313" key="2">
    <source>
        <dbReference type="EMBL" id="AHI52674.1"/>
    </source>
</evidence>
<evidence type="ECO:0008006" key="4">
    <source>
        <dbReference type="Google" id="ProtNLM"/>
    </source>
</evidence>
<dbReference type="Proteomes" id="UP000019267">
    <property type="component" value="Chromosome"/>
</dbReference>
<protein>
    <recommendedName>
        <fullName evidence="4">Lipoprotein</fullName>
    </recommendedName>
</protein>
<evidence type="ECO:0000313" key="3">
    <source>
        <dbReference type="Proteomes" id="UP000019267"/>
    </source>
</evidence>
<sequence>MKKLLALFGALTLTSVSASTVVACGDPDDNGGGTTNPPSTEKHNLDDLFTTNEINTLKINMGNNKEEEGRAFTNAEKLFIGTTIEVLDLNYVDNSSPKGQKFKDIGVSETNWSNSLEAMPKTLLENNEQSFMQLIDIINLYDENEVVIDPTTGGSVQTFSNYEVKLNFNYSYLKEANKDKSWYENTEKLIEKVNEGEISVIISELVVTWYDFS</sequence>
<dbReference type="InterPro" id="IPR054816">
    <property type="entry name" value="Lipoprotein_mollicutes-type_CS"/>
</dbReference>
<dbReference type="PROSITE" id="PS51257">
    <property type="entry name" value="PROKAR_LIPOPROTEIN"/>
    <property type="match status" value="1"/>
</dbReference>